<sequence>MVSRVSSTEQTNLAIFFPPLPVTDKLYVQPEETGEEIDEENAHLARTTRNPPLSPPHDHEIPLHDHLSCPSSPIRSPVSSPSQPHSPPLPQNVPPIPPHGPVLQRYESPPPGLEHETVFQDDIDPNLVPNIRSLSDGLAFRNALRNATLNNGDLQGEALHDLQNPTQRTLDFNKDTLFSLKLYMSLTDTPERAYRSFRTIYNEEHPERNVLSLEAIKKVVT</sequence>
<accession>A0A9P7GQX5</accession>
<protein>
    <submittedName>
        <fullName evidence="2">Uncharacterized protein</fullName>
    </submittedName>
</protein>
<comment type="caution">
    <text evidence="2">The sequence shown here is derived from an EMBL/GenBank/DDBJ whole genome shotgun (WGS) entry which is preliminary data.</text>
</comment>
<evidence type="ECO:0000313" key="2">
    <source>
        <dbReference type="EMBL" id="KAG5653765.1"/>
    </source>
</evidence>
<feature type="compositionally biased region" description="Pro residues" evidence="1">
    <location>
        <begin position="84"/>
        <end position="100"/>
    </location>
</feature>
<feature type="region of interest" description="Disordered" evidence="1">
    <location>
        <begin position="31"/>
        <end position="114"/>
    </location>
</feature>
<reference evidence="2" key="1">
    <citation type="submission" date="2021-02" db="EMBL/GenBank/DDBJ databases">
        <authorList>
            <person name="Nieuwenhuis M."/>
            <person name="Van De Peppel L.J.J."/>
        </authorList>
    </citation>
    <scope>NUCLEOTIDE SEQUENCE</scope>
    <source>
        <strain evidence="2">D49</strain>
    </source>
</reference>
<feature type="compositionally biased region" description="Basic and acidic residues" evidence="1">
    <location>
        <begin position="56"/>
        <end position="67"/>
    </location>
</feature>
<evidence type="ECO:0000256" key="1">
    <source>
        <dbReference type="SAM" id="MobiDB-lite"/>
    </source>
</evidence>
<proteinExistence type="predicted"/>
<dbReference type="Proteomes" id="UP000717328">
    <property type="component" value="Unassembled WGS sequence"/>
</dbReference>
<name>A0A9P7GQX5_9AGAR</name>
<feature type="compositionally biased region" description="Low complexity" evidence="1">
    <location>
        <begin position="68"/>
        <end position="83"/>
    </location>
</feature>
<evidence type="ECO:0000313" key="3">
    <source>
        <dbReference type="Proteomes" id="UP000717328"/>
    </source>
</evidence>
<dbReference type="AlphaFoldDB" id="A0A9P7GQX5"/>
<dbReference type="OrthoDB" id="2742740at2759"/>
<keyword evidence="3" id="KW-1185">Reference proteome</keyword>
<reference evidence="2" key="2">
    <citation type="submission" date="2021-10" db="EMBL/GenBank/DDBJ databases">
        <title>Phylogenomics reveals ancestral predisposition of the termite-cultivated fungus Termitomyces towards a domesticated lifestyle.</title>
        <authorList>
            <person name="Auxier B."/>
            <person name="Grum-Grzhimaylo A."/>
            <person name="Cardenas M.E."/>
            <person name="Lodge J.D."/>
            <person name="Laessoe T."/>
            <person name="Pedersen O."/>
            <person name="Smith M.E."/>
            <person name="Kuyper T.W."/>
            <person name="Franco-Molano E.A."/>
            <person name="Baroni T.J."/>
            <person name="Aanen D.K."/>
        </authorList>
    </citation>
    <scope>NUCLEOTIDE SEQUENCE</scope>
    <source>
        <strain evidence="2">D49</strain>
    </source>
</reference>
<gene>
    <name evidence="2" type="ORF">H0H81_010606</name>
</gene>
<dbReference type="EMBL" id="JABCKI010000034">
    <property type="protein sequence ID" value="KAG5653765.1"/>
    <property type="molecule type" value="Genomic_DNA"/>
</dbReference>
<organism evidence="2 3">
    <name type="scientific">Sphagnurus paluster</name>
    <dbReference type="NCBI Taxonomy" id="117069"/>
    <lineage>
        <taxon>Eukaryota</taxon>
        <taxon>Fungi</taxon>
        <taxon>Dikarya</taxon>
        <taxon>Basidiomycota</taxon>
        <taxon>Agaricomycotina</taxon>
        <taxon>Agaricomycetes</taxon>
        <taxon>Agaricomycetidae</taxon>
        <taxon>Agaricales</taxon>
        <taxon>Tricholomatineae</taxon>
        <taxon>Lyophyllaceae</taxon>
        <taxon>Sphagnurus</taxon>
    </lineage>
</organism>